<evidence type="ECO:0000313" key="2">
    <source>
        <dbReference type="Proteomes" id="UP000295735"/>
    </source>
</evidence>
<evidence type="ECO:0000313" key="1">
    <source>
        <dbReference type="EMBL" id="KAA1042487.1"/>
    </source>
</evidence>
<reference evidence="1 2" key="1">
    <citation type="submission" date="2019-09" db="EMBL/GenBank/DDBJ databases">
        <authorList>
            <person name="Mazhar S."/>
            <person name="Altermann E."/>
            <person name="Hill C."/>
            <person name="Mcauliffe O."/>
        </authorList>
    </citation>
    <scope>NUCLEOTIDE SEQUENCE [LARGE SCALE GENOMIC DNA]</scope>
    <source>
        <strain evidence="1 2">ATCC 51831</strain>
    </source>
</reference>
<keyword evidence="2" id="KW-1185">Reference proteome</keyword>
<organism evidence="1 2">
    <name type="scientific">Macrococcus equipercicus</name>
    <dbReference type="NCBI Taxonomy" id="69967"/>
    <lineage>
        <taxon>Bacteria</taxon>
        <taxon>Bacillati</taxon>
        <taxon>Bacillota</taxon>
        <taxon>Bacilli</taxon>
        <taxon>Bacillales</taxon>
        <taxon>Staphylococcaceae</taxon>
        <taxon>Macrococcus</taxon>
    </lineage>
</organism>
<name>A0ABQ6RB57_9STAP</name>
<dbReference type="EMBL" id="SCWC02000001">
    <property type="protein sequence ID" value="KAA1042487.1"/>
    <property type="molecule type" value="Genomic_DNA"/>
</dbReference>
<evidence type="ECO:0008006" key="3">
    <source>
        <dbReference type="Google" id="ProtNLM"/>
    </source>
</evidence>
<dbReference type="Proteomes" id="UP000295735">
    <property type="component" value="Unassembled WGS sequence"/>
</dbReference>
<sequence length="171" mass="20294">MYREVIEYNDRVTDWELLNKFNPYQISSKIAMLEEQIEDYYSLSIGHVEAGVFGLCHVSTGTERLAIHIIEQKEKLANYYKKSTHNMNLLKQVMDNYSPMEQQMIKRYMKSNGTYRPSEIIERLRVDLYCVTDKERTERNRARTTIQRKAVVEHVAIIKESLNKEREVLVI</sequence>
<accession>A0ABQ6RB57</accession>
<proteinExistence type="predicted"/>
<dbReference type="RefSeq" id="WP_149458038.1">
    <property type="nucleotide sequence ID" value="NZ_SCWC02000001.1"/>
</dbReference>
<protein>
    <recommendedName>
        <fullName evidence="3">Spore coat protein</fullName>
    </recommendedName>
</protein>
<comment type="caution">
    <text evidence="1">The sequence shown here is derived from an EMBL/GenBank/DDBJ whole genome shotgun (WGS) entry which is preliminary data.</text>
</comment>
<gene>
    <name evidence="1" type="ORF">ERX35_000985</name>
</gene>